<dbReference type="GO" id="GO:0051073">
    <property type="term" value="F:adenosylcobinamide-GDP ribazoletransferase activity"/>
    <property type="evidence" value="ECO:0007669"/>
    <property type="project" value="UniProtKB-EC"/>
</dbReference>
<evidence type="ECO:0000256" key="10">
    <source>
        <dbReference type="ARBA" id="ARBA00022692"/>
    </source>
</evidence>
<dbReference type="Proteomes" id="UP000004968">
    <property type="component" value="Unassembled WGS sequence"/>
</dbReference>
<comment type="pathway">
    <text evidence="3">Cofactor biosynthesis; adenosylcobalamin biosynthesis; adenosylcobalamin from cob(II)yrinate a,c-diamide: step 7/7.</text>
</comment>
<keyword evidence="8" id="KW-0169">Cobalamin biosynthesis</keyword>
<comment type="caution">
    <text evidence="20">The sequence shown here is derived from an EMBL/GenBank/DDBJ whole genome shotgun (WGS) entry which is preliminary data.</text>
</comment>
<dbReference type="InterPro" id="IPR003805">
    <property type="entry name" value="CobS"/>
</dbReference>
<protein>
    <recommendedName>
        <fullName evidence="6">Adenosylcobinamide-GDP ribazoletransferase</fullName>
        <ecNumber evidence="5">2.7.8.26</ecNumber>
    </recommendedName>
    <alternativeName>
        <fullName evidence="16">Cobalamin synthase</fullName>
    </alternativeName>
    <alternativeName>
        <fullName evidence="15">Cobalamin-5'-phosphate synthase</fullName>
    </alternativeName>
</protein>
<keyword evidence="12 19" id="KW-1133">Transmembrane helix</keyword>
<comment type="catalytic activity">
    <reaction evidence="17">
        <text>alpha-ribazole + adenosylcob(III)inamide-GDP = adenosylcob(III)alamin + GMP + H(+)</text>
        <dbReference type="Rhea" id="RHEA:16049"/>
        <dbReference type="ChEBI" id="CHEBI:10329"/>
        <dbReference type="ChEBI" id="CHEBI:15378"/>
        <dbReference type="ChEBI" id="CHEBI:18408"/>
        <dbReference type="ChEBI" id="CHEBI:58115"/>
        <dbReference type="ChEBI" id="CHEBI:60487"/>
        <dbReference type="EC" id="2.7.8.26"/>
    </reaction>
</comment>
<comment type="function">
    <text evidence="14">Joins adenosylcobinamide-GDP and alpha-ribazole to generate adenosylcobalamin (Ado-cobalamin). Also synthesizes adenosylcobalamin 5'-phosphate from adenosylcobinamide-GDP and alpha-ribazole 5'-phosphate.</text>
</comment>
<evidence type="ECO:0000256" key="5">
    <source>
        <dbReference type="ARBA" id="ARBA00013200"/>
    </source>
</evidence>
<name>D3AU67_9FIRM</name>
<evidence type="ECO:0000256" key="13">
    <source>
        <dbReference type="ARBA" id="ARBA00023136"/>
    </source>
</evidence>
<comment type="subcellular location">
    <subcellularLocation>
        <location evidence="2">Cell membrane</location>
        <topology evidence="2">Multi-pass membrane protein</topology>
    </subcellularLocation>
</comment>
<dbReference type="GO" id="GO:0005886">
    <property type="term" value="C:plasma membrane"/>
    <property type="evidence" value="ECO:0007669"/>
    <property type="project" value="UniProtKB-SubCell"/>
</dbReference>
<comment type="similarity">
    <text evidence="4">Belongs to the CobS family.</text>
</comment>
<evidence type="ECO:0000256" key="19">
    <source>
        <dbReference type="SAM" id="Phobius"/>
    </source>
</evidence>
<evidence type="ECO:0000256" key="3">
    <source>
        <dbReference type="ARBA" id="ARBA00004663"/>
    </source>
</evidence>
<dbReference type="PANTHER" id="PTHR34148:SF1">
    <property type="entry name" value="ADENOSYLCOBINAMIDE-GDP RIBAZOLETRANSFERASE"/>
    <property type="match status" value="1"/>
</dbReference>
<dbReference type="AlphaFoldDB" id="D3AU67"/>
<evidence type="ECO:0000256" key="7">
    <source>
        <dbReference type="ARBA" id="ARBA00022475"/>
    </source>
</evidence>
<comment type="catalytic activity">
    <reaction evidence="18">
        <text>alpha-ribazole 5'-phosphate + adenosylcob(III)inamide-GDP = adenosylcob(III)alamin 5'-phosphate + GMP + H(+)</text>
        <dbReference type="Rhea" id="RHEA:23560"/>
        <dbReference type="ChEBI" id="CHEBI:15378"/>
        <dbReference type="ChEBI" id="CHEBI:57918"/>
        <dbReference type="ChEBI" id="CHEBI:58115"/>
        <dbReference type="ChEBI" id="CHEBI:60487"/>
        <dbReference type="ChEBI" id="CHEBI:60493"/>
        <dbReference type="EC" id="2.7.8.26"/>
    </reaction>
</comment>
<evidence type="ECO:0000313" key="21">
    <source>
        <dbReference type="Proteomes" id="UP000004968"/>
    </source>
</evidence>
<dbReference type="GO" id="GO:0008818">
    <property type="term" value="F:cobalamin 5'-phosphate synthase activity"/>
    <property type="evidence" value="ECO:0007669"/>
    <property type="project" value="InterPro"/>
</dbReference>
<dbReference type="EC" id="2.7.8.26" evidence="5"/>
<dbReference type="UniPathway" id="UPA00148">
    <property type="reaction ID" value="UER00238"/>
</dbReference>
<evidence type="ECO:0000256" key="9">
    <source>
        <dbReference type="ARBA" id="ARBA00022679"/>
    </source>
</evidence>
<reference evidence="20 21" key="1">
    <citation type="submission" date="2010-01" db="EMBL/GenBank/DDBJ databases">
        <authorList>
            <person name="Weinstock G."/>
            <person name="Sodergren E."/>
            <person name="Clifton S."/>
            <person name="Fulton L."/>
            <person name="Fulton B."/>
            <person name="Courtney L."/>
            <person name="Fronick C."/>
            <person name="Harrison M."/>
            <person name="Strong C."/>
            <person name="Farmer C."/>
            <person name="Delahaunty K."/>
            <person name="Markovic C."/>
            <person name="Hall O."/>
            <person name="Minx P."/>
            <person name="Tomlinson C."/>
            <person name="Mitreva M."/>
            <person name="Nelson J."/>
            <person name="Hou S."/>
            <person name="Wollam A."/>
            <person name="Pepin K.H."/>
            <person name="Johnson M."/>
            <person name="Bhonagiri V."/>
            <person name="Nash W.E."/>
            <person name="Warren W."/>
            <person name="Chinwalla A."/>
            <person name="Mardis E.R."/>
            <person name="Wilson R.K."/>
        </authorList>
    </citation>
    <scope>NUCLEOTIDE SEQUENCE [LARGE SCALE GENOMIC DNA]</scope>
    <source>
        <strain evidence="20 21">DSM 13479</strain>
    </source>
</reference>
<dbReference type="EMBL" id="ACIO01001003">
    <property type="protein sequence ID" value="EFC94641.1"/>
    <property type="molecule type" value="Genomic_DNA"/>
</dbReference>
<evidence type="ECO:0000256" key="6">
    <source>
        <dbReference type="ARBA" id="ARBA00015850"/>
    </source>
</evidence>
<keyword evidence="11" id="KW-0460">Magnesium</keyword>
<evidence type="ECO:0000256" key="15">
    <source>
        <dbReference type="ARBA" id="ARBA00032605"/>
    </source>
</evidence>
<sequence>MNLFCSLAIAFSMYSRIPMPTVAWTKERMKYAMCFFPLIGVVIGAITYGSVLVLTALKLDWMARIFPVLVPLMVTGGIHMDGFLDVTDARASHAPAEKKLGDFKRPSYRGVCHHRLRCLSASLHGVFRGNEAGDPGGLRRELCDHEGAFRTCRGDLSHGKEQRPCRLIFRTGAEEDGCGHHVAVSRFHRVLDTVYRWNSSCRHDSRSSRAYVSVLLPDVKKRIWRNYRRSCRIFSSGVRAGADSSLCGRFQRDTGISGT</sequence>
<keyword evidence="13 19" id="KW-0472">Membrane</keyword>
<evidence type="ECO:0000256" key="17">
    <source>
        <dbReference type="ARBA" id="ARBA00048623"/>
    </source>
</evidence>
<dbReference type="Pfam" id="PF02654">
    <property type="entry name" value="CobS"/>
    <property type="match status" value="1"/>
</dbReference>
<evidence type="ECO:0000256" key="11">
    <source>
        <dbReference type="ARBA" id="ARBA00022842"/>
    </source>
</evidence>
<feature type="transmembrane region" description="Helical" evidence="19">
    <location>
        <begin position="35"/>
        <end position="57"/>
    </location>
</feature>
<accession>D3AU67</accession>
<keyword evidence="10 19" id="KW-0812">Transmembrane</keyword>
<dbReference type="HOGENOM" id="CLU_1072717_0_0_9"/>
<evidence type="ECO:0000256" key="18">
    <source>
        <dbReference type="ARBA" id="ARBA00049504"/>
    </source>
</evidence>
<comment type="cofactor">
    <cofactor evidence="1">
        <name>Mg(2+)</name>
        <dbReference type="ChEBI" id="CHEBI:18420"/>
    </cofactor>
</comment>
<evidence type="ECO:0000256" key="1">
    <source>
        <dbReference type="ARBA" id="ARBA00001946"/>
    </source>
</evidence>
<evidence type="ECO:0000256" key="16">
    <source>
        <dbReference type="ARBA" id="ARBA00032853"/>
    </source>
</evidence>
<organism evidence="20 21">
    <name type="scientific">Hungatella hathewayi DSM 13479</name>
    <dbReference type="NCBI Taxonomy" id="566550"/>
    <lineage>
        <taxon>Bacteria</taxon>
        <taxon>Bacillati</taxon>
        <taxon>Bacillota</taxon>
        <taxon>Clostridia</taxon>
        <taxon>Lachnospirales</taxon>
        <taxon>Lachnospiraceae</taxon>
        <taxon>Hungatella</taxon>
    </lineage>
</organism>
<evidence type="ECO:0000256" key="2">
    <source>
        <dbReference type="ARBA" id="ARBA00004651"/>
    </source>
</evidence>
<evidence type="ECO:0000256" key="8">
    <source>
        <dbReference type="ARBA" id="ARBA00022573"/>
    </source>
</evidence>
<dbReference type="PANTHER" id="PTHR34148">
    <property type="entry name" value="ADENOSYLCOBINAMIDE-GDP RIBAZOLETRANSFERASE"/>
    <property type="match status" value="1"/>
</dbReference>
<evidence type="ECO:0000256" key="14">
    <source>
        <dbReference type="ARBA" id="ARBA00025228"/>
    </source>
</evidence>
<dbReference type="GO" id="GO:0009236">
    <property type="term" value="P:cobalamin biosynthetic process"/>
    <property type="evidence" value="ECO:0007669"/>
    <property type="project" value="UniProtKB-UniPathway"/>
</dbReference>
<keyword evidence="7" id="KW-1003">Cell membrane</keyword>
<keyword evidence="9 20" id="KW-0808">Transferase</keyword>
<evidence type="ECO:0000313" key="20">
    <source>
        <dbReference type="EMBL" id="EFC94641.1"/>
    </source>
</evidence>
<gene>
    <name evidence="20" type="ORF">CLOSTHATH_07181</name>
</gene>
<evidence type="ECO:0000256" key="4">
    <source>
        <dbReference type="ARBA" id="ARBA00010561"/>
    </source>
</evidence>
<evidence type="ECO:0000256" key="12">
    <source>
        <dbReference type="ARBA" id="ARBA00022989"/>
    </source>
</evidence>
<proteinExistence type="inferred from homology"/>